<dbReference type="Gene3D" id="2.30.42.10">
    <property type="match status" value="1"/>
</dbReference>
<dbReference type="Pfam" id="PF13650">
    <property type="entry name" value="Asp_protease_2"/>
    <property type="match status" value="1"/>
</dbReference>
<reference evidence="3" key="1">
    <citation type="submission" date="2021-03" db="EMBL/GenBank/DDBJ databases">
        <title>novel species isolated from a fishpond in China.</title>
        <authorList>
            <person name="Lu H."/>
            <person name="Cai Z."/>
        </authorList>
    </citation>
    <scope>NUCLEOTIDE SEQUENCE</scope>
    <source>
        <strain evidence="3">JCM 30855</strain>
    </source>
</reference>
<dbReference type="InterPro" id="IPR034122">
    <property type="entry name" value="Retropepsin-like_bacterial"/>
</dbReference>
<dbReference type="InterPro" id="IPR036034">
    <property type="entry name" value="PDZ_sf"/>
</dbReference>
<keyword evidence="4" id="KW-1185">Reference proteome</keyword>
<dbReference type="SUPFAM" id="SSF50630">
    <property type="entry name" value="Acid proteases"/>
    <property type="match status" value="1"/>
</dbReference>
<dbReference type="InterPro" id="IPR021109">
    <property type="entry name" value="Peptidase_aspartic_dom_sf"/>
</dbReference>
<feature type="chain" id="PRO_5037636090" evidence="1">
    <location>
        <begin position="21"/>
        <end position="392"/>
    </location>
</feature>
<dbReference type="Pfam" id="PF17820">
    <property type="entry name" value="PDZ_6"/>
    <property type="match status" value="1"/>
</dbReference>
<dbReference type="CDD" id="cd05483">
    <property type="entry name" value="retropepsin_like_bacteria"/>
    <property type="match status" value="1"/>
</dbReference>
<dbReference type="InterPro" id="IPR001478">
    <property type="entry name" value="PDZ"/>
</dbReference>
<evidence type="ECO:0000256" key="1">
    <source>
        <dbReference type="SAM" id="SignalP"/>
    </source>
</evidence>
<keyword evidence="3" id="KW-0645">Protease</keyword>
<dbReference type="AlphaFoldDB" id="A0A939DKX6"/>
<proteinExistence type="predicted"/>
<organism evidence="3 4">
    <name type="scientific">Bowmanella dokdonensis</name>
    <dbReference type="NCBI Taxonomy" id="751969"/>
    <lineage>
        <taxon>Bacteria</taxon>
        <taxon>Pseudomonadati</taxon>
        <taxon>Pseudomonadota</taxon>
        <taxon>Gammaproteobacteria</taxon>
        <taxon>Alteromonadales</taxon>
        <taxon>Alteromonadaceae</taxon>
        <taxon>Bowmanella</taxon>
    </lineage>
</organism>
<dbReference type="GO" id="GO:0006508">
    <property type="term" value="P:proteolysis"/>
    <property type="evidence" value="ECO:0007669"/>
    <property type="project" value="UniProtKB-KW"/>
</dbReference>
<evidence type="ECO:0000313" key="3">
    <source>
        <dbReference type="EMBL" id="MBN7823761.1"/>
    </source>
</evidence>
<gene>
    <name evidence="3" type="ORF">J0A66_00855</name>
</gene>
<sequence>MPVCRFILVLLLLPVCHQIAADSVRPAWMDQGPYVEEKSFAVALPVTWSANKVFVEVMLGGSPRRFLFDTGSPSMISRALAGELQLKVIDSRQGRDAHGAVVDTDIVQADLGLGGITLHKVPVFVADFPHTAQCLFDGVLGSEVLPLCAWQLDMPDGMLRCHTDINQLEHIKGAQRQPLHTYGYPHTPFVDIRLARQAVSKAMLDTGSPDYMTISPPDFEGARRNQGVAGTTRGQGALGGSLGGLAAKRDQVQVELKSLQIGDMPLGTISAPLREIPPSLLGAALLQHFVVTLDSRNSQVYFDQYNGGPYHRAAYGFGLDFENEVSVSLVWDQSPASEAGLKVGDKVMSINGQPVSGSCTDIRRTMQAMSEGDSIQLEWQGGSKAKTLTRQH</sequence>
<name>A0A939DKX6_9ALTE</name>
<evidence type="ECO:0000259" key="2">
    <source>
        <dbReference type="PROSITE" id="PS50106"/>
    </source>
</evidence>
<feature type="signal peptide" evidence="1">
    <location>
        <begin position="1"/>
        <end position="20"/>
    </location>
</feature>
<comment type="caution">
    <text evidence="3">The sequence shown here is derived from an EMBL/GenBank/DDBJ whole genome shotgun (WGS) entry which is preliminary data.</text>
</comment>
<dbReference type="Gene3D" id="2.40.70.10">
    <property type="entry name" value="Acid Proteases"/>
    <property type="match status" value="2"/>
</dbReference>
<dbReference type="EMBL" id="JAFKCV010000001">
    <property type="protein sequence ID" value="MBN7823761.1"/>
    <property type="molecule type" value="Genomic_DNA"/>
</dbReference>
<feature type="domain" description="PDZ" evidence="2">
    <location>
        <begin position="299"/>
        <end position="357"/>
    </location>
</feature>
<dbReference type="GO" id="GO:0008233">
    <property type="term" value="F:peptidase activity"/>
    <property type="evidence" value="ECO:0007669"/>
    <property type="project" value="UniProtKB-KW"/>
</dbReference>
<keyword evidence="3" id="KW-0378">Hydrolase</keyword>
<dbReference type="SUPFAM" id="SSF50156">
    <property type="entry name" value="PDZ domain-like"/>
    <property type="match status" value="1"/>
</dbReference>
<dbReference type="Proteomes" id="UP000664654">
    <property type="component" value="Unassembled WGS sequence"/>
</dbReference>
<evidence type="ECO:0000313" key="4">
    <source>
        <dbReference type="Proteomes" id="UP000664654"/>
    </source>
</evidence>
<dbReference type="PROSITE" id="PS50106">
    <property type="entry name" value="PDZ"/>
    <property type="match status" value="1"/>
</dbReference>
<keyword evidence="1" id="KW-0732">Signal</keyword>
<protein>
    <submittedName>
        <fullName evidence="3">Aspartyl protease family protein</fullName>
    </submittedName>
</protein>
<dbReference type="RefSeq" id="WP_206571881.1">
    <property type="nucleotide sequence ID" value="NZ_JAFKCV010000001.1"/>
</dbReference>
<accession>A0A939DKX6</accession>
<dbReference type="SMART" id="SM00228">
    <property type="entry name" value="PDZ"/>
    <property type="match status" value="1"/>
</dbReference>
<dbReference type="InterPro" id="IPR041489">
    <property type="entry name" value="PDZ_6"/>
</dbReference>